<accession>A0A269XX70</accession>
<comment type="caution">
    <text evidence="2">The sequence shown here is derived from an EMBL/GenBank/DDBJ whole genome shotgun (WGS) entry which is preliminary data.</text>
</comment>
<evidence type="ECO:0000313" key="3">
    <source>
        <dbReference type="Proteomes" id="UP000216151"/>
    </source>
</evidence>
<dbReference type="PANTHER" id="PTHR48090:SF7">
    <property type="entry name" value="RFBJ PROTEIN"/>
    <property type="match status" value="1"/>
</dbReference>
<dbReference type="SUPFAM" id="SSF53448">
    <property type="entry name" value="Nucleotide-diphospho-sugar transferases"/>
    <property type="match status" value="1"/>
</dbReference>
<dbReference type="Pfam" id="PF00535">
    <property type="entry name" value="Glycos_transf_2"/>
    <property type="match status" value="1"/>
</dbReference>
<dbReference type="AlphaFoldDB" id="A0A269XX70"/>
<proteinExistence type="predicted"/>
<dbReference type="Gene3D" id="3.90.550.10">
    <property type="entry name" value="Spore Coat Polysaccharide Biosynthesis Protein SpsA, Chain A"/>
    <property type="match status" value="1"/>
</dbReference>
<name>A0A269XX70_9PROT</name>
<evidence type="ECO:0000259" key="1">
    <source>
        <dbReference type="Pfam" id="PF00535"/>
    </source>
</evidence>
<reference evidence="2 3" key="1">
    <citation type="submission" date="2017-04" db="EMBL/GenBank/DDBJ databases">
        <title>Kefir bacterial isolates.</title>
        <authorList>
            <person name="Kim Y."/>
            <person name="Blasche S."/>
            <person name="Patil K.R."/>
        </authorList>
    </citation>
    <scope>NUCLEOTIDE SEQUENCE [LARGE SCALE GENOMIC DNA]</scope>
    <source>
        <strain evidence="2 3">KR</strain>
    </source>
</reference>
<feature type="domain" description="Glycosyltransferase 2-like" evidence="1">
    <location>
        <begin position="9"/>
        <end position="161"/>
    </location>
</feature>
<sequence length="249" mass="26918">MPAMFRCIVLVPSYNSGLLLRSTVSAVLAVWLDVVVVTDGSTDGSDRTLDDMLPAHAGLKILHLAQNGGKGHAVLQGALWALQAGYTHALTMDADGQHPAQAVPDFIALSRSAPQALVLGVPVFGPEAPALRVWGRKLSNILIGMETGGAVKDCLFGFRVYPLKPLVTVLQASRFMRGFDFDPEVAARMVWQGVPALNKPAAVQYFNAAEGGISHFHYVRDNTRLVFMHLRLLFAWARRVCCGKPLSSS</sequence>
<protein>
    <recommendedName>
        <fullName evidence="1">Glycosyltransferase 2-like domain-containing protein</fullName>
    </recommendedName>
</protein>
<dbReference type="InterPro" id="IPR001173">
    <property type="entry name" value="Glyco_trans_2-like"/>
</dbReference>
<keyword evidence="3" id="KW-1185">Reference proteome</keyword>
<dbReference type="Proteomes" id="UP000216151">
    <property type="component" value="Unassembled WGS sequence"/>
</dbReference>
<gene>
    <name evidence="2" type="ORF">B8X00_08590</name>
</gene>
<dbReference type="InterPro" id="IPR029044">
    <property type="entry name" value="Nucleotide-diphossugar_trans"/>
</dbReference>
<organism evidence="2 3">
    <name type="scientific">Acetobacter fabarum</name>
    <dbReference type="NCBI Taxonomy" id="483199"/>
    <lineage>
        <taxon>Bacteria</taxon>
        <taxon>Pseudomonadati</taxon>
        <taxon>Pseudomonadota</taxon>
        <taxon>Alphaproteobacteria</taxon>
        <taxon>Acetobacterales</taxon>
        <taxon>Acetobacteraceae</taxon>
        <taxon>Acetobacter</taxon>
    </lineage>
</organism>
<dbReference type="CDD" id="cd04179">
    <property type="entry name" value="DPM_DPG-synthase_like"/>
    <property type="match status" value="1"/>
</dbReference>
<dbReference type="OrthoDB" id="9808633at2"/>
<dbReference type="PANTHER" id="PTHR48090">
    <property type="entry name" value="UNDECAPRENYL-PHOSPHATE 4-DEOXY-4-FORMAMIDO-L-ARABINOSE TRANSFERASE-RELATED"/>
    <property type="match status" value="1"/>
</dbReference>
<dbReference type="InterPro" id="IPR050256">
    <property type="entry name" value="Glycosyltransferase_2"/>
</dbReference>
<dbReference type="EMBL" id="NCXK01000010">
    <property type="protein sequence ID" value="PAK77882.1"/>
    <property type="molecule type" value="Genomic_DNA"/>
</dbReference>
<evidence type="ECO:0000313" key="2">
    <source>
        <dbReference type="EMBL" id="PAK77882.1"/>
    </source>
</evidence>